<dbReference type="EMBL" id="PNBA02000002">
    <property type="protein sequence ID" value="KAG6433309.1"/>
    <property type="molecule type" value="Genomic_DNA"/>
</dbReference>
<feature type="domain" description="SANT" evidence="8">
    <location>
        <begin position="96"/>
        <end position="144"/>
    </location>
</feature>
<dbReference type="FunFam" id="1.10.10.60:FF:000154">
    <property type="entry name" value="Transcription factor SRM1"/>
    <property type="match status" value="1"/>
</dbReference>
<keyword evidence="6" id="KW-0539">Nucleus</keyword>
<dbReference type="SUPFAM" id="SSF46689">
    <property type="entry name" value="Homeodomain-like"/>
    <property type="match status" value="2"/>
</dbReference>
<dbReference type="Pfam" id="PF00249">
    <property type="entry name" value="Myb_DNA-binding"/>
    <property type="match status" value="2"/>
</dbReference>
<dbReference type="InterPro" id="IPR017930">
    <property type="entry name" value="Myb_dom"/>
</dbReference>
<dbReference type="GO" id="GO:0005634">
    <property type="term" value="C:nucleus"/>
    <property type="evidence" value="ECO:0007669"/>
    <property type="project" value="UniProtKB-SubCell"/>
</dbReference>
<feature type="domain" description="Myb-like" evidence="7">
    <location>
        <begin position="10"/>
        <end position="59"/>
    </location>
</feature>
<keyword evidence="5" id="KW-0804">Transcription</keyword>
<gene>
    <name evidence="10" type="ORF">SASPL_104918</name>
</gene>
<dbReference type="PANTHER" id="PTHR44042">
    <property type="entry name" value="DUPLICATED HOMEODOMAIN-LIKE SUPERFAMILY PROTEIN-RELATED"/>
    <property type="match status" value="1"/>
</dbReference>
<comment type="subcellular location">
    <subcellularLocation>
        <location evidence="1">Nucleus</location>
    </subcellularLocation>
</comment>
<keyword evidence="2" id="KW-0217">Developmental protein</keyword>
<dbReference type="InterPro" id="IPR006447">
    <property type="entry name" value="Myb_dom_plants"/>
</dbReference>
<dbReference type="FunFam" id="1.10.10.60:FF:000009">
    <property type="entry name" value="transcription factor MYB1R1"/>
    <property type="match status" value="1"/>
</dbReference>
<evidence type="ECO:0000259" key="7">
    <source>
        <dbReference type="PROSITE" id="PS50090"/>
    </source>
</evidence>
<dbReference type="GO" id="GO:0009908">
    <property type="term" value="P:flower development"/>
    <property type="evidence" value="ECO:0007669"/>
    <property type="project" value="UniProtKB-ARBA"/>
</dbReference>
<accession>A0A8X8YK59</accession>
<sequence length="198" mass="22921">MCVKNMMSMKSRWTNEENRTFESALALFEEESPERWFKIAAMIPTKSVYDVIDQYTQLVSDVSDIEAGLVPIPAYLSFNLSPNRSSPSHRKKGLPWTESEHRRFLLGLEKHGKGDWKNISRNFVVSKTPTQVASHAQKYYMRQLNGDKDKRRPSIHDISIHLTGDSQCFHDYNNQGDLMMLFDSGYSHGYPYTDSLYI</sequence>
<evidence type="ECO:0000313" key="10">
    <source>
        <dbReference type="EMBL" id="KAG6433309.1"/>
    </source>
</evidence>
<feature type="domain" description="Myb-like" evidence="7">
    <location>
        <begin position="88"/>
        <end position="140"/>
    </location>
</feature>
<dbReference type="CDD" id="cd00167">
    <property type="entry name" value="SANT"/>
    <property type="match status" value="2"/>
</dbReference>
<evidence type="ECO:0000256" key="1">
    <source>
        <dbReference type="ARBA" id="ARBA00004123"/>
    </source>
</evidence>
<proteinExistence type="predicted"/>
<keyword evidence="3" id="KW-0805">Transcription regulation</keyword>
<evidence type="ECO:0008006" key="12">
    <source>
        <dbReference type="Google" id="ProtNLM"/>
    </source>
</evidence>
<reference evidence="10" key="1">
    <citation type="submission" date="2018-01" db="EMBL/GenBank/DDBJ databases">
        <authorList>
            <person name="Mao J.F."/>
        </authorList>
    </citation>
    <scope>NUCLEOTIDE SEQUENCE</scope>
    <source>
        <strain evidence="10">Huo1</strain>
        <tissue evidence="10">Leaf</tissue>
    </source>
</reference>
<organism evidence="10">
    <name type="scientific">Salvia splendens</name>
    <name type="common">Scarlet sage</name>
    <dbReference type="NCBI Taxonomy" id="180675"/>
    <lineage>
        <taxon>Eukaryota</taxon>
        <taxon>Viridiplantae</taxon>
        <taxon>Streptophyta</taxon>
        <taxon>Embryophyta</taxon>
        <taxon>Tracheophyta</taxon>
        <taxon>Spermatophyta</taxon>
        <taxon>Magnoliopsida</taxon>
        <taxon>eudicotyledons</taxon>
        <taxon>Gunneridae</taxon>
        <taxon>Pentapetalae</taxon>
        <taxon>asterids</taxon>
        <taxon>lamiids</taxon>
        <taxon>Lamiales</taxon>
        <taxon>Lamiaceae</taxon>
        <taxon>Nepetoideae</taxon>
        <taxon>Mentheae</taxon>
        <taxon>Salviinae</taxon>
        <taxon>Salvia</taxon>
        <taxon>Salvia subgen. Calosphace</taxon>
        <taxon>core Calosphace</taxon>
    </lineage>
</organism>
<evidence type="ECO:0000256" key="5">
    <source>
        <dbReference type="ARBA" id="ARBA00023163"/>
    </source>
</evidence>
<evidence type="ECO:0000259" key="9">
    <source>
        <dbReference type="PROSITE" id="PS51294"/>
    </source>
</evidence>
<evidence type="ECO:0000256" key="3">
    <source>
        <dbReference type="ARBA" id="ARBA00023015"/>
    </source>
</evidence>
<reference evidence="10" key="2">
    <citation type="submission" date="2020-08" db="EMBL/GenBank/DDBJ databases">
        <title>Plant Genome Project.</title>
        <authorList>
            <person name="Zhang R.-G."/>
        </authorList>
    </citation>
    <scope>NUCLEOTIDE SEQUENCE</scope>
    <source>
        <strain evidence="10">Huo1</strain>
        <tissue evidence="10">Leaf</tissue>
    </source>
</reference>
<dbReference type="PROSITE" id="PS51293">
    <property type="entry name" value="SANT"/>
    <property type="match status" value="2"/>
</dbReference>
<evidence type="ECO:0000256" key="4">
    <source>
        <dbReference type="ARBA" id="ARBA00023125"/>
    </source>
</evidence>
<dbReference type="SMART" id="SM00717">
    <property type="entry name" value="SANT"/>
    <property type="match status" value="2"/>
</dbReference>
<dbReference type="InterPro" id="IPR001005">
    <property type="entry name" value="SANT/Myb"/>
</dbReference>
<dbReference type="Proteomes" id="UP000298416">
    <property type="component" value="Unassembled WGS sequence"/>
</dbReference>
<dbReference type="PROSITE" id="PS50090">
    <property type="entry name" value="MYB_LIKE"/>
    <property type="match status" value="2"/>
</dbReference>
<protein>
    <recommendedName>
        <fullName evidence="12">DnaJ-like protein subfamily C member 2</fullName>
    </recommendedName>
</protein>
<feature type="domain" description="HTH myb-type" evidence="9">
    <location>
        <begin position="88"/>
        <end position="144"/>
    </location>
</feature>
<dbReference type="Gene3D" id="1.10.10.60">
    <property type="entry name" value="Homeodomain-like"/>
    <property type="match status" value="2"/>
</dbReference>
<evidence type="ECO:0000259" key="8">
    <source>
        <dbReference type="PROSITE" id="PS51293"/>
    </source>
</evidence>
<dbReference type="InterPro" id="IPR017884">
    <property type="entry name" value="SANT_dom"/>
</dbReference>
<dbReference type="NCBIfam" id="TIGR01557">
    <property type="entry name" value="myb_SHAQKYF"/>
    <property type="match status" value="1"/>
</dbReference>
<evidence type="ECO:0000256" key="2">
    <source>
        <dbReference type="ARBA" id="ARBA00022473"/>
    </source>
</evidence>
<name>A0A8X8YK59_SALSN</name>
<dbReference type="GO" id="GO:0003677">
    <property type="term" value="F:DNA binding"/>
    <property type="evidence" value="ECO:0007669"/>
    <property type="project" value="UniProtKB-KW"/>
</dbReference>
<dbReference type="AlphaFoldDB" id="A0A8X8YK59"/>
<dbReference type="PROSITE" id="PS51294">
    <property type="entry name" value="HTH_MYB"/>
    <property type="match status" value="1"/>
</dbReference>
<dbReference type="GO" id="GO:0048262">
    <property type="term" value="P:determination of dorsal/ventral asymmetry"/>
    <property type="evidence" value="ECO:0007669"/>
    <property type="project" value="UniProtKB-ARBA"/>
</dbReference>
<dbReference type="PANTHER" id="PTHR44042:SF6">
    <property type="entry name" value="DUPLICATED HOMEODOMAIN-LIKE SUPERFAMILY PROTEIN"/>
    <property type="match status" value="1"/>
</dbReference>
<keyword evidence="11" id="KW-1185">Reference proteome</keyword>
<feature type="domain" description="SANT" evidence="8">
    <location>
        <begin position="8"/>
        <end position="63"/>
    </location>
</feature>
<evidence type="ECO:0000256" key="6">
    <source>
        <dbReference type="ARBA" id="ARBA00023242"/>
    </source>
</evidence>
<comment type="caution">
    <text evidence="10">The sequence shown here is derived from an EMBL/GenBank/DDBJ whole genome shotgun (WGS) entry which is preliminary data.</text>
</comment>
<dbReference type="OrthoDB" id="118550at2759"/>
<dbReference type="InterPro" id="IPR009057">
    <property type="entry name" value="Homeodomain-like_sf"/>
</dbReference>
<keyword evidence="4" id="KW-0238">DNA-binding</keyword>
<evidence type="ECO:0000313" key="11">
    <source>
        <dbReference type="Proteomes" id="UP000298416"/>
    </source>
</evidence>